<sequence>MSFLRFYDGAVPGQKRKADDPSTSRQKKLNTWKAYEEKRGDRKFCEKWREGRDWLTFTNKNETGMTCSYCIELYKNGNTSTPSNLKGQNAFLTGCTNMRISTIVEHEQSKGHVKASEVYKASSSNAVEVRQSHSAKALLSLKSVDKNRLCNLFRNAHAIAKKNRPLSDYVWLCEVDKAKGLEIGQTYINEKAPLKFIQSIAEVETAKTATILKQSNFFSFIMDGSTDISGEREMRCYVGNFKYVVYSAYIYINSWICIKDENVPVL</sequence>
<dbReference type="Proteomes" id="UP000596742">
    <property type="component" value="Unassembled WGS sequence"/>
</dbReference>
<feature type="domain" description="C17orf113 probable zinc finger" evidence="1">
    <location>
        <begin position="54"/>
        <end position="118"/>
    </location>
</feature>
<proteinExistence type="predicted"/>
<name>A0A8B6HJH2_MYTGA</name>
<dbReference type="AlphaFoldDB" id="A0A8B6HJH2"/>
<evidence type="ECO:0000259" key="1">
    <source>
        <dbReference type="Pfam" id="PF25431"/>
    </source>
</evidence>
<dbReference type="EMBL" id="UYJE01010174">
    <property type="protein sequence ID" value="VDI80449.1"/>
    <property type="molecule type" value="Genomic_DNA"/>
</dbReference>
<evidence type="ECO:0000313" key="3">
    <source>
        <dbReference type="Proteomes" id="UP000596742"/>
    </source>
</evidence>
<protein>
    <recommendedName>
        <fullName evidence="1">C17orf113 probable zinc finger domain-containing protein</fullName>
    </recommendedName>
</protein>
<gene>
    <name evidence="2" type="ORF">MGAL_10B028835</name>
</gene>
<accession>A0A8B6HJH2</accession>
<evidence type="ECO:0000313" key="2">
    <source>
        <dbReference type="EMBL" id="VDI80449.1"/>
    </source>
</evidence>
<dbReference type="PANTHER" id="PTHR46880:SF9">
    <property type="entry name" value="ZINC FINGER PROTEIN 862"/>
    <property type="match status" value="1"/>
</dbReference>
<dbReference type="PANTHER" id="PTHR46880">
    <property type="entry name" value="RAS-ASSOCIATING DOMAIN-CONTAINING PROTEIN"/>
    <property type="match status" value="1"/>
</dbReference>
<organism evidence="2 3">
    <name type="scientific">Mytilus galloprovincialis</name>
    <name type="common">Mediterranean mussel</name>
    <dbReference type="NCBI Taxonomy" id="29158"/>
    <lineage>
        <taxon>Eukaryota</taxon>
        <taxon>Metazoa</taxon>
        <taxon>Spiralia</taxon>
        <taxon>Lophotrochozoa</taxon>
        <taxon>Mollusca</taxon>
        <taxon>Bivalvia</taxon>
        <taxon>Autobranchia</taxon>
        <taxon>Pteriomorphia</taxon>
        <taxon>Mytilida</taxon>
        <taxon>Mytiloidea</taxon>
        <taxon>Mytilidae</taxon>
        <taxon>Mytilinae</taxon>
        <taxon>Mytilus</taxon>
    </lineage>
</organism>
<dbReference type="OrthoDB" id="10051404at2759"/>
<reference evidence="2" key="1">
    <citation type="submission" date="2018-11" db="EMBL/GenBank/DDBJ databases">
        <authorList>
            <person name="Alioto T."/>
            <person name="Alioto T."/>
        </authorList>
    </citation>
    <scope>NUCLEOTIDE SEQUENCE</scope>
</reference>
<keyword evidence="3" id="KW-1185">Reference proteome</keyword>
<dbReference type="Pfam" id="PF25431">
    <property type="entry name" value="zf-C17orf113"/>
    <property type="match status" value="1"/>
</dbReference>
<dbReference type="InterPro" id="IPR057456">
    <property type="entry name" value="Znf_C17orf113"/>
</dbReference>
<comment type="caution">
    <text evidence="2">The sequence shown here is derived from an EMBL/GenBank/DDBJ whole genome shotgun (WGS) entry which is preliminary data.</text>
</comment>